<dbReference type="CDD" id="cd18787">
    <property type="entry name" value="SF2_C_DEAD"/>
    <property type="match status" value="1"/>
</dbReference>
<dbReference type="GO" id="GO:0005524">
    <property type="term" value="F:ATP binding"/>
    <property type="evidence" value="ECO:0007669"/>
    <property type="project" value="UniProtKB-UniRule"/>
</dbReference>
<feature type="compositionally biased region" description="Basic residues" evidence="8">
    <location>
        <begin position="744"/>
        <end position="755"/>
    </location>
</feature>
<feature type="compositionally biased region" description="Basic and acidic residues" evidence="8">
    <location>
        <begin position="726"/>
        <end position="743"/>
    </location>
</feature>
<comment type="similarity">
    <text evidence="7">Belongs to the DEAD box helicase family.</text>
</comment>
<dbReference type="EMBL" id="ABEU02000004">
    <property type="protein sequence ID" value="PNR55328.1"/>
    <property type="molecule type" value="Genomic_DNA"/>
</dbReference>
<dbReference type="KEGG" id="ppp:112281788"/>
<feature type="domain" description="Helicase ATP-binding" evidence="9">
    <location>
        <begin position="111"/>
        <end position="286"/>
    </location>
</feature>
<dbReference type="OMA" id="LYRERWC"/>
<dbReference type="Pfam" id="PF13959">
    <property type="entry name" value="CTE_SPB4"/>
    <property type="match status" value="1"/>
</dbReference>
<dbReference type="Proteomes" id="UP000006727">
    <property type="component" value="Chromosome 4"/>
</dbReference>
<keyword evidence="2 7" id="KW-0378">Hydrolase</keyword>
<comment type="catalytic activity">
    <reaction evidence="7">
        <text>ATP + H2O = ADP + phosphate + H(+)</text>
        <dbReference type="Rhea" id="RHEA:13065"/>
        <dbReference type="ChEBI" id="CHEBI:15377"/>
        <dbReference type="ChEBI" id="CHEBI:15378"/>
        <dbReference type="ChEBI" id="CHEBI:30616"/>
        <dbReference type="ChEBI" id="CHEBI:43474"/>
        <dbReference type="ChEBI" id="CHEBI:456216"/>
        <dbReference type="EC" id="3.6.4.13"/>
    </reaction>
</comment>
<dbReference type="EnsemblPlants" id="Pp3c4_14810V3.1">
    <property type="protein sequence ID" value="Pp3c4_14810V3.1"/>
    <property type="gene ID" value="Pp3c4_14810"/>
</dbReference>
<dbReference type="GO" id="GO:0003724">
    <property type="term" value="F:RNA helicase activity"/>
    <property type="evidence" value="ECO:0007669"/>
    <property type="project" value="UniProtKB-EC"/>
</dbReference>
<dbReference type="InterPro" id="IPR014001">
    <property type="entry name" value="Helicase_ATP-bd"/>
</dbReference>
<feature type="compositionally biased region" description="Basic residues" evidence="8">
    <location>
        <begin position="9"/>
        <end position="22"/>
    </location>
</feature>
<feature type="compositionally biased region" description="Acidic residues" evidence="8">
    <location>
        <begin position="760"/>
        <end position="769"/>
    </location>
</feature>
<evidence type="ECO:0000313" key="13">
    <source>
        <dbReference type="EnsemblPlants" id="Pp3c4_14810V3.1"/>
    </source>
</evidence>
<reference evidence="12 14" key="1">
    <citation type="journal article" date="2008" name="Science">
        <title>The Physcomitrella genome reveals evolutionary insights into the conquest of land by plants.</title>
        <authorList>
            <person name="Rensing S."/>
            <person name="Lang D."/>
            <person name="Zimmer A."/>
            <person name="Terry A."/>
            <person name="Salamov A."/>
            <person name="Shapiro H."/>
            <person name="Nishiyama T."/>
            <person name="Perroud P.-F."/>
            <person name="Lindquist E."/>
            <person name="Kamisugi Y."/>
            <person name="Tanahashi T."/>
            <person name="Sakakibara K."/>
            <person name="Fujita T."/>
            <person name="Oishi K."/>
            <person name="Shin-I T."/>
            <person name="Kuroki Y."/>
            <person name="Toyoda A."/>
            <person name="Suzuki Y."/>
            <person name="Hashimoto A."/>
            <person name="Yamaguchi K."/>
            <person name="Sugano A."/>
            <person name="Kohara Y."/>
            <person name="Fujiyama A."/>
            <person name="Anterola A."/>
            <person name="Aoki S."/>
            <person name="Ashton N."/>
            <person name="Barbazuk W.B."/>
            <person name="Barker E."/>
            <person name="Bennetzen J."/>
            <person name="Bezanilla M."/>
            <person name="Blankenship R."/>
            <person name="Cho S.H."/>
            <person name="Dutcher S."/>
            <person name="Estelle M."/>
            <person name="Fawcett J.A."/>
            <person name="Gundlach H."/>
            <person name="Hanada K."/>
            <person name="Heyl A."/>
            <person name="Hicks K.A."/>
            <person name="Hugh J."/>
            <person name="Lohr M."/>
            <person name="Mayer K."/>
            <person name="Melkozernov A."/>
            <person name="Murata T."/>
            <person name="Nelson D."/>
            <person name="Pils B."/>
            <person name="Prigge M."/>
            <person name="Reiss B."/>
            <person name="Renner T."/>
            <person name="Rombauts S."/>
            <person name="Rushton P."/>
            <person name="Sanderfoot A."/>
            <person name="Schween G."/>
            <person name="Shiu S.-H."/>
            <person name="Stueber K."/>
            <person name="Theodoulou F.L."/>
            <person name="Tu H."/>
            <person name="Van de Peer Y."/>
            <person name="Verrier P.J."/>
            <person name="Waters E."/>
            <person name="Wood A."/>
            <person name="Yang L."/>
            <person name="Cove D."/>
            <person name="Cuming A."/>
            <person name="Hasebe M."/>
            <person name="Lucas S."/>
            <person name="Mishler D.B."/>
            <person name="Reski R."/>
            <person name="Grigoriev I."/>
            <person name="Quatrano R.S."/>
            <person name="Boore J.L."/>
        </authorList>
    </citation>
    <scope>NUCLEOTIDE SEQUENCE [LARGE SCALE GENOMIC DNA]</scope>
    <source>
        <strain evidence="13 14">cv. Gransden 2004</strain>
    </source>
</reference>
<evidence type="ECO:0000256" key="1">
    <source>
        <dbReference type="ARBA" id="ARBA00022741"/>
    </source>
</evidence>
<dbReference type="Gramene" id="Pp3c4_14810V3.1">
    <property type="protein sequence ID" value="Pp3c4_14810V3.1"/>
    <property type="gene ID" value="Pp3c4_14810"/>
</dbReference>
<feature type="domain" description="DEAD-box RNA helicase Q" evidence="11">
    <location>
        <begin position="80"/>
        <end position="108"/>
    </location>
</feature>
<dbReference type="PROSITE" id="PS51192">
    <property type="entry name" value="HELICASE_ATP_BIND_1"/>
    <property type="match status" value="1"/>
</dbReference>
<organism evidence="12">
    <name type="scientific">Physcomitrium patens</name>
    <name type="common">Spreading-leaved earth moss</name>
    <name type="synonym">Physcomitrella patens</name>
    <dbReference type="NCBI Taxonomy" id="3218"/>
    <lineage>
        <taxon>Eukaryota</taxon>
        <taxon>Viridiplantae</taxon>
        <taxon>Streptophyta</taxon>
        <taxon>Embryophyta</taxon>
        <taxon>Bryophyta</taxon>
        <taxon>Bryophytina</taxon>
        <taxon>Bryopsida</taxon>
        <taxon>Funariidae</taxon>
        <taxon>Funariales</taxon>
        <taxon>Funariaceae</taxon>
        <taxon>Physcomitrium</taxon>
    </lineage>
</organism>
<dbReference type="STRING" id="3218.A0A2K1KNH4"/>
<evidence type="ECO:0000256" key="5">
    <source>
        <dbReference type="ARBA" id="ARBA00022884"/>
    </source>
</evidence>
<name>A0A2K1KNH4_PHYPA</name>
<feature type="short sequence motif" description="Q motif" evidence="6">
    <location>
        <begin position="80"/>
        <end position="108"/>
    </location>
</feature>
<keyword evidence="4 7" id="KW-0067">ATP-binding</keyword>
<dbReference type="AlphaFoldDB" id="A0A2K1KNH4"/>
<evidence type="ECO:0000259" key="10">
    <source>
        <dbReference type="PROSITE" id="PS51194"/>
    </source>
</evidence>
<dbReference type="InterPro" id="IPR000629">
    <property type="entry name" value="RNA-helicase_DEAD-box_CS"/>
</dbReference>
<dbReference type="InterPro" id="IPR011545">
    <property type="entry name" value="DEAD/DEAH_box_helicase_dom"/>
</dbReference>
<evidence type="ECO:0000256" key="7">
    <source>
        <dbReference type="RuleBase" id="RU365068"/>
    </source>
</evidence>
<feature type="region of interest" description="Disordered" evidence="8">
    <location>
        <begin position="726"/>
        <end position="847"/>
    </location>
</feature>
<dbReference type="SUPFAM" id="SSF52540">
    <property type="entry name" value="P-loop containing nucleoside triphosphate hydrolases"/>
    <property type="match status" value="2"/>
</dbReference>
<dbReference type="EnsemblPlants" id="Pp3c4_14810V3.2">
    <property type="protein sequence ID" value="Pp3c4_14810V3.2"/>
    <property type="gene ID" value="Pp3c4_14810"/>
</dbReference>
<reference evidence="12 14" key="2">
    <citation type="journal article" date="2018" name="Plant J.">
        <title>The Physcomitrella patens chromosome-scale assembly reveals moss genome structure and evolution.</title>
        <authorList>
            <person name="Lang D."/>
            <person name="Ullrich K.K."/>
            <person name="Murat F."/>
            <person name="Fuchs J."/>
            <person name="Jenkins J."/>
            <person name="Haas F.B."/>
            <person name="Piednoel M."/>
            <person name="Gundlach H."/>
            <person name="Van Bel M."/>
            <person name="Meyberg R."/>
            <person name="Vives C."/>
            <person name="Morata J."/>
            <person name="Symeonidi A."/>
            <person name="Hiss M."/>
            <person name="Muchero W."/>
            <person name="Kamisugi Y."/>
            <person name="Saleh O."/>
            <person name="Blanc G."/>
            <person name="Decker E.L."/>
            <person name="van Gessel N."/>
            <person name="Grimwood J."/>
            <person name="Hayes R.D."/>
            <person name="Graham S.W."/>
            <person name="Gunter L.E."/>
            <person name="McDaniel S.F."/>
            <person name="Hoernstein S.N.W."/>
            <person name="Larsson A."/>
            <person name="Li F.W."/>
            <person name="Perroud P.F."/>
            <person name="Phillips J."/>
            <person name="Ranjan P."/>
            <person name="Rokshar D.S."/>
            <person name="Rothfels C.J."/>
            <person name="Schneider L."/>
            <person name="Shu S."/>
            <person name="Stevenson D.W."/>
            <person name="Thummler F."/>
            <person name="Tillich M."/>
            <person name="Villarreal Aguilar J.C."/>
            <person name="Widiez T."/>
            <person name="Wong G.K."/>
            <person name="Wymore A."/>
            <person name="Zhang Y."/>
            <person name="Zimmer A.D."/>
            <person name="Quatrano R.S."/>
            <person name="Mayer K.F.X."/>
            <person name="Goodstein D."/>
            <person name="Casacuberta J.M."/>
            <person name="Vandepoele K."/>
            <person name="Reski R."/>
            <person name="Cuming A.C."/>
            <person name="Tuskan G.A."/>
            <person name="Maumus F."/>
            <person name="Salse J."/>
            <person name="Schmutz J."/>
            <person name="Rensing S.A."/>
        </authorList>
    </citation>
    <scope>NUCLEOTIDE SEQUENCE [LARGE SCALE GENOMIC DNA]</scope>
    <source>
        <strain evidence="13 14">cv. Gransden 2004</strain>
    </source>
</reference>
<keyword evidence="14" id="KW-1185">Reference proteome</keyword>
<reference evidence="13" key="3">
    <citation type="submission" date="2020-12" db="UniProtKB">
        <authorList>
            <consortium name="EnsemblPlants"/>
        </authorList>
    </citation>
    <scope>IDENTIFICATION</scope>
</reference>
<comment type="function">
    <text evidence="7">RNA helicase.</text>
</comment>
<dbReference type="OrthoDB" id="10259640at2759"/>
<dbReference type="InterPro" id="IPR001650">
    <property type="entry name" value="Helicase_C-like"/>
</dbReference>
<dbReference type="Gramene" id="Pp3c4_14810V3.2">
    <property type="protein sequence ID" value="Pp3c4_14810V3.2"/>
    <property type="gene ID" value="Pp3c4_14810"/>
</dbReference>
<sequence length="864" mass="95574">MAPGMKGKCLGKGRARRANFRGKRVDEDEEIQSLEARIAAGAPAPGTNPLAFTIAKESDESGKKGEPGDGDALKPYAGAKDFAALPLSDRTQRGLKEHKFVHMTAIQRAAIPHALCGHDVLGAAKTGSGKTLAFLLPVVEKLYRLKWGAVDGVGAIIISPTRELAGQIFDELRKVGKHHSISAGLLIGGRKGVDTEKETVMNLNILVCTPGRLLQHMDETPNFDCSQLQVLVLDEADRILDMGFSGTLNAILGQLPKERQTMLFSATQTKSVKDLARLSLRDPEFLAVHAESAAATPARLQQTVMIVPLDEKMDMLWSFVKTHLQTKMLVFLSSCKQVKFVHEAFRRLRPGIPLACLHGRMKQMARMATFYKYCESKHALLFATDVAARGLDFPTVDWVLQVDCPEDVATYIHRVGRTARYTASGHSLLFLAPSEEPMLAALEAAKIPVRLIKANKEKVQPVSGALAGLLSKDPDLKYMAQRAFTTYLRGIHVRADKSIFDVTQLPHAEYAASLGLPTTPRIRFLKRGVKGGKNIQGSEQDVGGGTDEENDGEDEAEPMTTLDDKEETTKETNGLTAKKKNKLDRLFARKNNDVLSSAFDKIRAHDDDESDGEDNSDADEFLTKKRPREQGEADEFLTKKKPKSDAEEVEGKAMKMKSSGVKILKKNKLKIDPSRAGAHRMVFDDEGVALPPLEALARQSKEVLSAPPGVSNEVVEAANERYKHLKMEMKQRDKEDRLQEKQRLREKRTKMKQKLRAVSDEDEDDDEVADSGGDTSDASDGENIKEKQRRKYRRAANEENEESGSDGEDSFRNGSDSDAPSQKPKARRVGRKRDSSEDHPSDVQELSLAEKEALALKLLKMRRK</sequence>
<dbReference type="CDD" id="cd17941">
    <property type="entry name" value="DEADc_DDX10"/>
    <property type="match status" value="1"/>
</dbReference>
<evidence type="ECO:0000259" key="9">
    <source>
        <dbReference type="PROSITE" id="PS51192"/>
    </source>
</evidence>
<dbReference type="GO" id="GO:0005634">
    <property type="term" value="C:nucleus"/>
    <property type="evidence" value="ECO:0000318"/>
    <property type="project" value="GO_Central"/>
</dbReference>
<keyword evidence="5 7" id="KW-0694">RNA-binding</keyword>
<feature type="compositionally biased region" description="Acidic residues" evidence="8">
    <location>
        <begin position="798"/>
        <end position="808"/>
    </location>
</feature>
<dbReference type="FunCoup" id="A0A2K1KNH4">
    <property type="interactions" value="3886"/>
</dbReference>
<dbReference type="GO" id="GO:0016787">
    <property type="term" value="F:hydrolase activity"/>
    <property type="evidence" value="ECO:0007669"/>
    <property type="project" value="UniProtKB-KW"/>
</dbReference>
<keyword evidence="1 7" id="KW-0547">Nucleotide-binding</keyword>
<evidence type="ECO:0000313" key="14">
    <source>
        <dbReference type="Proteomes" id="UP000006727"/>
    </source>
</evidence>
<dbReference type="SMART" id="SM00487">
    <property type="entry name" value="DEXDc"/>
    <property type="match status" value="1"/>
</dbReference>
<dbReference type="EC" id="3.6.4.13" evidence="7"/>
<feature type="compositionally biased region" description="Acidic residues" evidence="8">
    <location>
        <begin position="607"/>
        <end position="620"/>
    </location>
</feature>
<dbReference type="GeneID" id="112281788"/>
<dbReference type="InterPro" id="IPR025313">
    <property type="entry name" value="SPB4-like_CTE"/>
</dbReference>
<dbReference type="PANTHER" id="PTHR24031">
    <property type="entry name" value="RNA HELICASE"/>
    <property type="match status" value="1"/>
</dbReference>
<evidence type="ECO:0000256" key="4">
    <source>
        <dbReference type="ARBA" id="ARBA00022840"/>
    </source>
</evidence>
<feature type="compositionally biased region" description="Acidic residues" evidence="8">
    <location>
        <begin position="546"/>
        <end position="557"/>
    </location>
</feature>
<dbReference type="InterPro" id="IPR027417">
    <property type="entry name" value="P-loop_NTPase"/>
</dbReference>
<feature type="domain" description="Helicase C-terminal" evidence="10">
    <location>
        <begin position="308"/>
        <end position="470"/>
    </location>
</feature>
<evidence type="ECO:0000256" key="6">
    <source>
        <dbReference type="PROSITE-ProRule" id="PRU00552"/>
    </source>
</evidence>
<dbReference type="GO" id="GO:0003723">
    <property type="term" value="F:RNA binding"/>
    <property type="evidence" value="ECO:0007669"/>
    <property type="project" value="UniProtKB-UniRule"/>
</dbReference>
<gene>
    <name evidence="13" type="primary">LOC112281788</name>
    <name evidence="12" type="ORF">PHYPA_006225</name>
</gene>
<dbReference type="PROSITE" id="PS00039">
    <property type="entry name" value="DEAD_ATP_HELICASE"/>
    <property type="match status" value="1"/>
</dbReference>
<evidence type="ECO:0000256" key="3">
    <source>
        <dbReference type="ARBA" id="ARBA00022806"/>
    </source>
</evidence>
<accession>A0A2K1KNH4</accession>
<feature type="region of interest" description="Disordered" evidence="8">
    <location>
        <begin position="1"/>
        <end position="25"/>
    </location>
</feature>
<dbReference type="InterPro" id="IPR014014">
    <property type="entry name" value="RNA_helicase_DEAD_Q_motif"/>
</dbReference>
<protein>
    <recommendedName>
        <fullName evidence="7">ATP-dependent RNA helicase</fullName>
        <ecNumber evidence="7">3.6.4.13</ecNumber>
    </recommendedName>
</protein>
<keyword evidence="3 7" id="KW-0347">Helicase</keyword>
<dbReference type="SMART" id="SM01178">
    <property type="entry name" value="DUF4217"/>
    <property type="match status" value="1"/>
</dbReference>
<dbReference type="PROSITE" id="PS51195">
    <property type="entry name" value="Q_MOTIF"/>
    <property type="match status" value="1"/>
</dbReference>
<dbReference type="Pfam" id="PF00270">
    <property type="entry name" value="DEAD"/>
    <property type="match status" value="1"/>
</dbReference>
<evidence type="ECO:0000256" key="2">
    <source>
        <dbReference type="ARBA" id="ARBA00022801"/>
    </source>
</evidence>
<dbReference type="SMART" id="SM00490">
    <property type="entry name" value="HELICc"/>
    <property type="match status" value="1"/>
</dbReference>
<feature type="region of interest" description="Disordered" evidence="8">
    <location>
        <begin position="604"/>
        <end position="658"/>
    </location>
</feature>
<dbReference type="Gene3D" id="3.40.50.300">
    <property type="entry name" value="P-loop containing nucleotide triphosphate hydrolases"/>
    <property type="match status" value="2"/>
</dbReference>
<feature type="region of interest" description="Disordered" evidence="8">
    <location>
        <begin position="530"/>
        <end position="577"/>
    </location>
</feature>
<evidence type="ECO:0000313" key="12">
    <source>
        <dbReference type="EMBL" id="PNR55328.1"/>
    </source>
</evidence>
<feature type="compositionally biased region" description="Basic and acidic residues" evidence="8">
    <location>
        <begin position="643"/>
        <end position="653"/>
    </location>
</feature>
<dbReference type="RefSeq" id="XP_024374445.1">
    <property type="nucleotide sequence ID" value="XM_024518677.2"/>
</dbReference>
<feature type="compositionally biased region" description="Basic and acidic residues" evidence="8">
    <location>
        <begin position="832"/>
        <end position="847"/>
    </location>
</feature>
<dbReference type="Pfam" id="PF00271">
    <property type="entry name" value="Helicase_C"/>
    <property type="match status" value="1"/>
</dbReference>
<proteinExistence type="inferred from homology"/>
<comment type="domain">
    <text evidence="7">The Q motif is unique to and characteristic of the DEAD box family of RNA helicases and controls ATP binding and hydrolysis.</text>
</comment>
<evidence type="ECO:0000256" key="8">
    <source>
        <dbReference type="SAM" id="MobiDB-lite"/>
    </source>
</evidence>
<dbReference type="GO" id="GO:0006364">
    <property type="term" value="P:rRNA processing"/>
    <property type="evidence" value="ECO:0000318"/>
    <property type="project" value="GO_Central"/>
</dbReference>
<dbReference type="PROSITE" id="PS51194">
    <property type="entry name" value="HELICASE_CTER"/>
    <property type="match status" value="1"/>
</dbReference>
<evidence type="ECO:0000259" key="11">
    <source>
        <dbReference type="PROSITE" id="PS51195"/>
    </source>
</evidence>